<dbReference type="InterPro" id="IPR008936">
    <property type="entry name" value="Rho_GTPase_activation_prot"/>
</dbReference>
<dbReference type="Gene3D" id="1.10.506.10">
    <property type="entry name" value="GTPase Activation - p120gap, domain 1"/>
    <property type="match status" value="1"/>
</dbReference>
<dbReference type="PANTHER" id="PTHR10194">
    <property type="entry name" value="RAS GTPASE-ACTIVATING PROTEINS"/>
    <property type="match status" value="1"/>
</dbReference>
<dbReference type="SUPFAM" id="SSF48350">
    <property type="entry name" value="GTPase activation domain, GAP"/>
    <property type="match status" value="1"/>
</dbReference>
<dbReference type="SMART" id="SM00239">
    <property type="entry name" value="C2"/>
    <property type="match status" value="2"/>
</dbReference>
<dbReference type="SMART" id="SM00233">
    <property type="entry name" value="PH"/>
    <property type="match status" value="1"/>
</dbReference>
<keyword evidence="11" id="KW-1185">Reference proteome</keyword>
<sequence>MNMAENVKVRTEETLRVKIGEAKNLPPHSVTGSGRNTFCAILLDREEIFRTATVEKSLNPFFGEEFHGEIPRKFRYLSFYIYDKNDKALGKVSLRKRELHKYHGKEHWFSLLPVDVQSEVQGKVHLEFRFDEYLSSSPDVTYASHRMAVRVIECNDLMVINGACNPYAVVTLSYGQGRHREEVRRTNVKKKTISPLFDETFFFDLDNKGQNHDRNNYYVEDIFSGELCISVWHDESRMAREVLGSIFPGVFLGEIKISLRDLNTSGIQNAWYFLRAKNDMRQPHENVGSMRLKISYTAEQVFASQYYDDLRNVLLESPDIQPISSSAAYILGQIVDNRQEVAQPLVKVFHHHGKIVPFIKTLAIHEIKQTLDHNTLFRGNSLLTKVLDELMKLVGLPYLHFTIKPIIHQICSEHLSCEIDPARLKEGENLEVNMETLKNYIKHIFDAIMVSGLACPGIMCEVFAALKKAAQDHLPDKKEVRYQVVCGFIFLRFFAPAILGPRFFDLTTDTQDETVHRTLTLISKVIQRLGNLVSSQSWTYCPKEDYMVPVFEHFSDACHVEAVKMYLDIISSSTKKHSKQMDIEQPVVLKEGMLIKRAQGRKKFGLKNFKRRYFVLTNQTLTYSRSKDDDPLFVIPIGNILAVEKLEEQSFKMKYMFQVIQPQRTLYVQANNCVEEKEWLDILTKVSNKNKNRLKEFHPAAYLNGHWLCCKAVDQSSPGCTPVTGGLPVTEIQVDLDSDREVEKIHSLFLTHMDKMEALHDMCGILEVYSGEAVVNNTSGFQIEDSKSCFETLNEVLKCVISLEQEHLHYRKALQREMVTGSFETPIGDDSLIISNDNDTKL</sequence>
<keyword evidence="2" id="KW-0479">Metal-binding</keyword>
<evidence type="ECO:0008006" key="12">
    <source>
        <dbReference type="Google" id="ProtNLM"/>
    </source>
</evidence>
<dbReference type="PROSITE" id="PS50004">
    <property type="entry name" value="C2"/>
    <property type="match status" value="2"/>
</dbReference>
<dbReference type="Pfam" id="PF00168">
    <property type="entry name" value="C2"/>
    <property type="match status" value="2"/>
</dbReference>
<evidence type="ECO:0000256" key="6">
    <source>
        <dbReference type="PROSITE-ProRule" id="PRU00432"/>
    </source>
</evidence>
<dbReference type="Proteomes" id="UP001195483">
    <property type="component" value="Unassembled WGS sequence"/>
</dbReference>
<dbReference type="SUPFAM" id="SSF50729">
    <property type="entry name" value="PH domain-like"/>
    <property type="match status" value="1"/>
</dbReference>
<evidence type="ECO:0000259" key="7">
    <source>
        <dbReference type="PROSITE" id="PS50003"/>
    </source>
</evidence>
<protein>
    <recommendedName>
        <fullName evidence="12">Ras GTPase-activating protein 3</fullName>
    </recommendedName>
</protein>
<dbReference type="PROSITE" id="PS50003">
    <property type="entry name" value="PH_DOMAIN"/>
    <property type="match status" value="1"/>
</dbReference>
<dbReference type="Pfam" id="PF00616">
    <property type="entry name" value="RasGAP"/>
    <property type="match status" value="2"/>
</dbReference>
<evidence type="ECO:0000259" key="9">
    <source>
        <dbReference type="PROSITE" id="PS50018"/>
    </source>
</evidence>
<dbReference type="AlphaFoldDB" id="A0AAE0T8J3"/>
<gene>
    <name evidence="10" type="ORF">CHS0354_033948</name>
</gene>
<dbReference type="EMBL" id="JAEAOA010001978">
    <property type="protein sequence ID" value="KAK3605751.1"/>
    <property type="molecule type" value="Genomic_DNA"/>
</dbReference>
<dbReference type="CDD" id="cd05128">
    <property type="entry name" value="RasGAP_GAP1_like"/>
    <property type="match status" value="1"/>
</dbReference>
<reference evidence="10" key="1">
    <citation type="journal article" date="2021" name="Genome Biol. Evol.">
        <title>A High-Quality Reference Genome for a Parasitic Bivalve with Doubly Uniparental Inheritance (Bivalvia: Unionida).</title>
        <authorList>
            <person name="Smith C.H."/>
        </authorList>
    </citation>
    <scope>NUCLEOTIDE SEQUENCE</scope>
    <source>
        <strain evidence="10">CHS0354</strain>
    </source>
</reference>
<keyword evidence="3" id="KW-0677">Repeat</keyword>
<accession>A0AAE0T8J3</accession>
<dbReference type="InterPro" id="IPR035892">
    <property type="entry name" value="C2_domain_sf"/>
</dbReference>
<dbReference type="PANTHER" id="PTHR10194:SF148">
    <property type="entry name" value="GTPASE-ACTIVATING PROTEIN"/>
    <property type="match status" value="1"/>
</dbReference>
<dbReference type="InterPro" id="IPR001849">
    <property type="entry name" value="PH_domain"/>
</dbReference>
<dbReference type="GO" id="GO:0035556">
    <property type="term" value="P:intracellular signal transduction"/>
    <property type="evidence" value="ECO:0007669"/>
    <property type="project" value="InterPro"/>
</dbReference>
<dbReference type="PROSITE" id="PS51113">
    <property type="entry name" value="ZF_BTK"/>
    <property type="match status" value="1"/>
</dbReference>
<keyword evidence="5" id="KW-0862">Zinc</keyword>
<feature type="domain" description="PH" evidence="7">
    <location>
        <begin position="587"/>
        <end position="688"/>
    </location>
</feature>
<evidence type="ECO:0000256" key="5">
    <source>
        <dbReference type="ARBA" id="ARBA00022833"/>
    </source>
</evidence>
<evidence type="ECO:0000313" key="10">
    <source>
        <dbReference type="EMBL" id="KAK3605751.1"/>
    </source>
</evidence>
<evidence type="ECO:0000256" key="2">
    <source>
        <dbReference type="ARBA" id="ARBA00022723"/>
    </source>
</evidence>
<dbReference type="InterPro" id="IPR001936">
    <property type="entry name" value="RasGAP_dom"/>
</dbReference>
<name>A0AAE0T8J3_9BIVA</name>
<dbReference type="PROSITE" id="PS50018">
    <property type="entry name" value="RAS_GTPASE_ACTIV_2"/>
    <property type="match status" value="1"/>
</dbReference>
<evidence type="ECO:0000256" key="4">
    <source>
        <dbReference type="ARBA" id="ARBA00022771"/>
    </source>
</evidence>
<feature type="domain" description="C2" evidence="8">
    <location>
        <begin position="128"/>
        <end position="272"/>
    </location>
</feature>
<dbReference type="SMART" id="SM00107">
    <property type="entry name" value="BTK"/>
    <property type="match status" value="1"/>
</dbReference>
<dbReference type="Pfam" id="PF00779">
    <property type="entry name" value="BTK"/>
    <property type="match status" value="1"/>
</dbReference>
<feature type="domain" description="Ras-GAP" evidence="9">
    <location>
        <begin position="337"/>
        <end position="531"/>
    </location>
</feature>
<dbReference type="InterPro" id="IPR023152">
    <property type="entry name" value="RasGAP_CS"/>
</dbReference>
<evidence type="ECO:0000256" key="3">
    <source>
        <dbReference type="ARBA" id="ARBA00022737"/>
    </source>
</evidence>
<feature type="domain" description="C2" evidence="8">
    <location>
        <begin position="1"/>
        <end position="121"/>
    </location>
</feature>
<reference evidence="10" key="2">
    <citation type="journal article" date="2021" name="Genome Biol. Evol.">
        <title>Developing a high-quality reference genome for a parasitic bivalve with doubly uniparental inheritance (Bivalvia: Unionida).</title>
        <authorList>
            <person name="Smith C.H."/>
        </authorList>
    </citation>
    <scope>NUCLEOTIDE SEQUENCE</scope>
    <source>
        <strain evidence="10">CHS0354</strain>
        <tissue evidence="10">Mantle</tissue>
    </source>
</reference>
<dbReference type="PROSITE" id="PS00509">
    <property type="entry name" value="RAS_GTPASE_ACTIV_1"/>
    <property type="match status" value="1"/>
</dbReference>
<dbReference type="SMART" id="SM00323">
    <property type="entry name" value="RasGAP"/>
    <property type="match status" value="1"/>
</dbReference>
<reference evidence="10" key="3">
    <citation type="submission" date="2023-05" db="EMBL/GenBank/DDBJ databases">
        <authorList>
            <person name="Smith C.H."/>
        </authorList>
    </citation>
    <scope>NUCLEOTIDE SEQUENCE</scope>
    <source>
        <strain evidence="10">CHS0354</strain>
        <tissue evidence="10">Mantle</tissue>
    </source>
</reference>
<comment type="caution">
    <text evidence="10">The sequence shown here is derived from an EMBL/GenBank/DDBJ whole genome shotgun (WGS) entry which is preliminary data.</text>
</comment>
<evidence type="ECO:0000259" key="8">
    <source>
        <dbReference type="PROSITE" id="PS50004"/>
    </source>
</evidence>
<dbReference type="InterPro" id="IPR000008">
    <property type="entry name" value="C2_dom"/>
</dbReference>
<dbReference type="SUPFAM" id="SSF49562">
    <property type="entry name" value="C2 domain (Calcium/lipid-binding domain, CaLB)"/>
    <property type="match status" value="2"/>
</dbReference>
<dbReference type="InterPro" id="IPR001562">
    <property type="entry name" value="Znf_Btk_motif"/>
</dbReference>
<keyword evidence="1" id="KW-0343">GTPase activation</keyword>
<evidence type="ECO:0000256" key="1">
    <source>
        <dbReference type="ARBA" id="ARBA00022468"/>
    </source>
</evidence>
<dbReference type="GO" id="GO:0005096">
    <property type="term" value="F:GTPase activator activity"/>
    <property type="evidence" value="ECO:0007669"/>
    <property type="project" value="UniProtKB-KW"/>
</dbReference>
<dbReference type="Gene3D" id="2.60.40.150">
    <property type="entry name" value="C2 domain"/>
    <property type="match status" value="2"/>
</dbReference>
<proteinExistence type="predicted"/>
<dbReference type="Pfam" id="PF00169">
    <property type="entry name" value="PH"/>
    <property type="match status" value="1"/>
</dbReference>
<keyword evidence="4 6" id="KW-0863">Zinc-finger</keyword>
<dbReference type="InterPro" id="IPR039360">
    <property type="entry name" value="Ras_GTPase"/>
</dbReference>
<dbReference type="GO" id="GO:0008270">
    <property type="term" value="F:zinc ion binding"/>
    <property type="evidence" value="ECO:0007669"/>
    <property type="project" value="UniProtKB-KW"/>
</dbReference>
<organism evidence="10 11">
    <name type="scientific">Potamilus streckersoni</name>
    <dbReference type="NCBI Taxonomy" id="2493646"/>
    <lineage>
        <taxon>Eukaryota</taxon>
        <taxon>Metazoa</taxon>
        <taxon>Spiralia</taxon>
        <taxon>Lophotrochozoa</taxon>
        <taxon>Mollusca</taxon>
        <taxon>Bivalvia</taxon>
        <taxon>Autobranchia</taxon>
        <taxon>Heteroconchia</taxon>
        <taxon>Palaeoheterodonta</taxon>
        <taxon>Unionida</taxon>
        <taxon>Unionoidea</taxon>
        <taxon>Unionidae</taxon>
        <taxon>Ambleminae</taxon>
        <taxon>Lampsilini</taxon>
        <taxon>Potamilus</taxon>
    </lineage>
</organism>
<dbReference type="Gene3D" id="2.30.29.30">
    <property type="entry name" value="Pleckstrin-homology domain (PH domain)/Phosphotyrosine-binding domain (PTB)"/>
    <property type="match status" value="1"/>
</dbReference>
<dbReference type="InterPro" id="IPR011993">
    <property type="entry name" value="PH-like_dom_sf"/>
</dbReference>
<evidence type="ECO:0000313" key="11">
    <source>
        <dbReference type="Proteomes" id="UP001195483"/>
    </source>
</evidence>